<evidence type="ECO:0000259" key="1">
    <source>
        <dbReference type="Pfam" id="PF00293"/>
    </source>
</evidence>
<dbReference type="GO" id="GO:0003824">
    <property type="term" value="F:catalytic activity"/>
    <property type="evidence" value="ECO:0007669"/>
    <property type="project" value="UniProtKB-ARBA"/>
</dbReference>
<dbReference type="CDD" id="cd02883">
    <property type="entry name" value="NUDIX_Hydrolase"/>
    <property type="match status" value="1"/>
</dbReference>
<dbReference type="InterPro" id="IPR015797">
    <property type="entry name" value="NUDIX_hydrolase-like_dom_sf"/>
</dbReference>
<reference evidence="2 3" key="1">
    <citation type="submission" date="2020-08" db="EMBL/GenBank/DDBJ databases">
        <title>Genomic Encyclopedia of Type Strains, Phase III (KMG-III): the genomes of soil and plant-associated and newly described type strains.</title>
        <authorList>
            <person name="Whitman W."/>
        </authorList>
    </citation>
    <scope>NUCLEOTIDE SEQUENCE [LARGE SCALE GENOMIC DNA]</scope>
    <source>
        <strain evidence="2 3">CECT 4462</strain>
    </source>
</reference>
<evidence type="ECO:0000313" key="2">
    <source>
        <dbReference type="EMBL" id="MBB3102449.1"/>
    </source>
</evidence>
<protein>
    <submittedName>
        <fullName evidence="2">ADP-ribose pyrophosphatase YjhB (NUDIX family)</fullName>
    </submittedName>
</protein>
<dbReference type="Proteomes" id="UP000549250">
    <property type="component" value="Unassembled WGS sequence"/>
</dbReference>
<comment type="caution">
    <text evidence="2">The sequence shown here is derived from an EMBL/GenBank/DDBJ whole genome shotgun (WGS) entry which is preliminary data.</text>
</comment>
<accession>A0A839T0D8</accession>
<keyword evidence="3" id="KW-1185">Reference proteome</keyword>
<dbReference type="RefSeq" id="WP_183165448.1">
    <property type="nucleotide sequence ID" value="NZ_JACHXI010000003.1"/>
</dbReference>
<sequence>MSNFIRKGGSNEPEKSISVVSGLSITFTLGQEPSEKLDTPPLIPWKDHPQTTLEWERFSIMNRGFVEPPMKHLENRKPAAGVLILEPDLRIWAIHQAELYSSARLGFPVGRQETGLSLQAVATRETWEQTGLQIRITAWLGDFDQIVTRTRLYLAERIGGSPAACSWSNQTLSLMPLAVLQQLPNQMLASPVSEGLESLKNILNMTHAMEGISDKDLIQR</sequence>
<dbReference type="EMBL" id="JACHXI010000003">
    <property type="protein sequence ID" value="MBB3102449.1"/>
    <property type="molecule type" value="Genomic_DNA"/>
</dbReference>
<dbReference type="Gene3D" id="3.90.79.10">
    <property type="entry name" value="Nucleoside Triphosphate Pyrophosphohydrolase"/>
    <property type="match status" value="1"/>
</dbReference>
<name>A0A839T0D8_AZOMA</name>
<feature type="domain" description="Nudix hydrolase" evidence="1">
    <location>
        <begin position="76"/>
        <end position="158"/>
    </location>
</feature>
<dbReference type="AlphaFoldDB" id="A0A839T0D8"/>
<gene>
    <name evidence="2" type="ORF">FHR87_000832</name>
</gene>
<proteinExistence type="predicted"/>
<dbReference type="InterPro" id="IPR000086">
    <property type="entry name" value="NUDIX_hydrolase_dom"/>
</dbReference>
<dbReference type="Pfam" id="PF00293">
    <property type="entry name" value="NUDIX"/>
    <property type="match status" value="1"/>
</dbReference>
<evidence type="ECO:0000313" key="3">
    <source>
        <dbReference type="Proteomes" id="UP000549250"/>
    </source>
</evidence>
<dbReference type="SUPFAM" id="SSF55811">
    <property type="entry name" value="Nudix"/>
    <property type="match status" value="1"/>
</dbReference>
<organism evidence="2 3">
    <name type="scientific">Azomonas macrocytogenes</name>
    <name type="common">Azotobacter macrocytogenes</name>
    <dbReference type="NCBI Taxonomy" id="69962"/>
    <lineage>
        <taxon>Bacteria</taxon>
        <taxon>Pseudomonadati</taxon>
        <taxon>Pseudomonadota</taxon>
        <taxon>Gammaproteobacteria</taxon>
        <taxon>Pseudomonadales</taxon>
        <taxon>Pseudomonadaceae</taxon>
        <taxon>Azomonas</taxon>
    </lineage>
</organism>